<dbReference type="PRINTS" id="PR00942">
    <property type="entry name" value="CUATPASEI"/>
</dbReference>
<keyword evidence="2" id="KW-0472">Membrane</keyword>
<keyword evidence="2" id="KW-0812">Transmembrane</keyword>
<dbReference type="GO" id="GO:0046872">
    <property type="term" value="F:metal ion binding"/>
    <property type="evidence" value="ECO:0007669"/>
    <property type="project" value="UniProtKB-KW"/>
</dbReference>
<name>A0AAD5M9T1_PARTN</name>
<keyword evidence="2" id="KW-1133">Transmembrane helix</keyword>
<dbReference type="PROSITE" id="PS50846">
    <property type="entry name" value="HMA_2"/>
    <property type="match status" value="2"/>
</dbReference>
<keyword evidence="5" id="KW-1185">Reference proteome</keyword>
<proteinExistence type="predicted"/>
<feature type="transmembrane region" description="Helical" evidence="2">
    <location>
        <begin position="158"/>
        <end position="179"/>
    </location>
</feature>
<evidence type="ECO:0000256" key="1">
    <source>
        <dbReference type="ARBA" id="ARBA00022723"/>
    </source>
</evidence>
<comment type="caution">
    <text evidence="4">The sequence shown here is derived from an EMBL/GenBank/DDBJ whole genome shotgun (WGS) entry which is preliminary data.</text>
</comment>
<dbReference type="Gene3D" id="3.30.70.100">
    <property type="match status" value="2"/>
</dbReference>
<feature type="transmembrane region" description="Helical" evidence="2">
    <location>
        <begin position="235"/>
        <end position="258"/>
    </location>
</feature>
<evidence type="ECO:0000256" key="2">
    <source>
        <dbReference type="SAM" id="Phobius"/>
    </source>
</evidence>
<feature type="domain" description="HMA" evidence="3">
    <location>
        <begin position="1"/>
        <end position="58"/>
    </location>
</feature>
<dbReference type="Proteomes" id="UP001196413">
    <property type="component" value="Unassembled WGS sequence"/>
</dbReference>
<dbReference type="EMBL" id="JAHQIW010001335">
    <property type="protein sequence ID" value="KAJ1352218.1"/>
    <property type="molecule type" value="Genomic_DNA"/>
</dbReference>
<dbReference type="AlphaFoldDB" id="A0AAD5M9T1"/>
<evidence type="ECO:0000313" key="5">
    <source>
        <dbReference type="Proteomes" id="UP001196413"/>
    </source>
</evidence>
<feature type="domain" description="HMA" evidence="3">
    <location>
        <begin position="68"/>
        <end position="134"/>
    </location>
</feature>
<dbReference type="SUPFAM" id="SSF55008">
    <property type="entry name" value="HMA, heavy metal-associated domain"/>
    <property type="match status" value="2"/>
</dbReference>
<dbReference type="PANTHER" id="PTHR46594:SF4">
    <property type="entry name" value="P-TYPE CATION-TRANSPORTING ATPASE"/>
    <property type="match status" value="1"/>
</dbReference>
<evidence type="ECO:0000313" key="4">
    <source>
        <dbReference type="EMBL" id="KAJ1352218.1"/>
    </source>
</evidence>
<dbReference type="InterPro" id="IPR006121">
    <property type="entry name" value="HMA_dom"/>
</dbReference>
<sequence>MTCSSCVQYIERNMAKLAGVQSIVVALISGKAEINYNPSLTGVDKLIEQMNSLGYRATLIDSPFSAFTKIHLRIGGLNSEIDVNRIESHVISKTGVESCHVSLATSIAIVEFSPSAIGPRDLISVIEGLGYTAEFSSKDDQMKRLDQSEEVRKWRTTFLVSLIFGVPVMLIMIVFHWILHTPMHPENQTPILTPALSLDNLLLLLLCTPVQVIGGRYFYVASWKALRHGQANMDVLIVLATTIAFIYSILVLIVALILRWPSSPMTFFDVPPM</sequence>
<accession>A0AAD5M9T1</accession>
<dbReference type="CDD" id="cd00371">
    <property type="entry name" value="HMA"/>
    <property type="match status" value="2"/>
</dbReference>
<organism evidence="4 5">
    <name type="scientific">Parelaphostrongylus tenuis</name>
    <name type="common">Meningeal worm</name>
    <dbReference type="NCBI Taxonomy" id="148309"/>
    <lineage>
        <taxon>Eukaryota</taxon>
        <taxon>Metazoa</taxon>
        <taxon>Ecdysozoa</taxon>
        <taxon>Nematoda</taxon>
        <taxon>Chromadorea</taxon>
        <taxon>Rhabditida</taxon>
        <taxon>Rhabditina</taxon>
        <taxon>Rhabditomorpha</taxon>
        <taxon>Strongyloidea</taxon>
        <taxon>Metastrongylidae</taxon>
        <taxon>Parelaphostrongylus</taxon>
    </lineage>
</organism>
<dbReference type="FunFam" id="3.30.70.100:FF:000001">
    <property type="entry name" value="ATPase copper transporting beta"/>
    <property type="match status" value="2"/>
</dbReference>
<feature type="transmembrane region" description="Helical" evidence="2">
    <location>
        <begin position="191"/>
        <end position="214"/>
    </location>
</feature>
<evidence type="ECO:0000259" key="3">
    <source>
        <dbReference type="PROSITE" id="PS50846"/>
    </source>
</evidence>
<dbReference type="Pfam" id="PF00403">
    <property type="entry name" value="HMA"/>
    <property type="match status" value="2"/>
</dbReference>
<protein>
    <submittedName>
        <fullName evidence="4">Heavy-metal-associated domain</fullName>
    </submittedName>
</protein>
<keyword evidence="1" id="KW-0479">Metal-binding</keyword>
<dbReference type="InterPro" id="IPR036163">
    <property type="entry name" value="HMA_dom_sf"/>
</dbReference>
<gene>
    <name evidence="4" type="primary">CUA-1_2</name>
    <name evidence="4" type="ORF">KIN20_008426</name>
</gene>
<dbReference type="PANTHER" id="PTHR46594">
    <property type="entry name" value="P-TYPE CATION-TRANSPORTING ATPASE"/>
    <property type="match status" value="1"/>
</dbReference>
<reference evidence="4" key="1">
    <citation type="submission" date="2021-06" db="EMBL/GenBank/DDBJ databases">
        <title>Parelaphostrongylus tenuis whole genome reference sequence.</title>
        <authorList>
            <person name="Garwood T.J."/>
            <person name="Larsen P.A."/>
            <person name="Fountain-Jones N.M."/>
            <person name="Garbe J.R."/>
            <person name="Macchietto M.G."/>
            <person name="Kania S.A."/>
            <person name="Gerhold R.W."/>
            <person name="Richards J.E."/>
            <person name="Wolf T.M."/>
        </authorList>
    </citation>
    <scope>NUCLEOTIDE SEQUENCE</scope>
    <source>
        <strain evidence="4">MNPRO001-30</strain>
        <tissue evidence="4">Meninges</tissue>
    </source>
</reference>